<dbReference type="InterPro" id="IPR040397">
    <property type="entry name" value="SWAP"/>
</dbReference>
<gene>
    <name evidence="7" type="ORF">POM88_007007</name>
</gene>
<evidence type="ECO:0000256" key="3">
    <source>
        <dbReference type="ARBA" id="ARBA00022884"/>
    </source>
</evidence>
<evidence type="ECO:0000313" key="8">
    <source>
        <dbReference type="Proteomes" id="UP001237642"/>
    </source>
</evidence>
<dbReference type="Pfam" id="PF09750">
    <property type="entry name" value="DRY_EERY"/>
    <property type="match status" value="1"/>
</dbReference>
<reference evidence="7" key="1">
    <citation type="submission" date="2023-02" db="EMBL/GenBank/DDBJ databases">
        <title>Genome of toxic invasive species Heracleum sosnowskyi carries increased number of genes despite the absence of recent whole-genome duplications.</title>
        <authorList>
            <person name="Schelkunov M."/>
            <person name="Shtratnikova V."/>
            <person name="Makarenko M."/>
            <person name="Klepikova A."/>
            <person name="Omelchenko D."/>
            <person name="Novikova G."/>
            <person name="Obukhova E."/>
            <person name="Bogdanov V."/>
            <person name="Penin A."/>
            <person name="Logacheva M."/>
        </authorList>
    </citation>
    <scope>NUCLEOTIDE SEQUENCE</scope>
    <source>
        <strain evidence="7">Hsosn_3</strain>
        <tissue evidence="7">Leaf</tissue>
    </source>
</reference>
<comment type="caution">
    <text evidence="7">The sequence shown here is derived from an EMBL/GenBank/DDBJ whole genome shotgun (WGS) entry which is preliminary data.</text>
</comment>
<dbReference type="EMBL" id="JAUIZM010000002">
    <property type="protein sequence ID" value="KAK1397144.1"/>
    <property type="molecule type" value="Genomic_DNA"/>
</dbReference>
<sequence>MAVFVNSSDALVEWNSIPINRYDVRHLLSSPPPPRRRHHHIVDSFESELNQERYLDLSYNQQGQFRFLSYIQIPKQTLYLAVILNSLTVAFSYGNSPIHRRQAIYGAPGTSQFSAELSDKLEKTEKKLHETELALADLEERHKQANATIKEKEYLISNLIKSGKLNFLCCTWHNLARGTLHNSVP</sequence>
<accession>A0AAD8N580</accession>
<feature type="domain" description="Suppressor of white apricot N-terminal" evidence="6">
    <location>
        <begin position="1"/>
        <end position="97"/>
    </location>
</feature>
<proteinExistence type="predicted"/>
<keyword evidence="5" id="KW-0175">Coiled coil</keyword>
<dbReference type="PANTHER" id="PTHR13161:SF15">
    <property type="entry name" value="SPLICING FACTOR, SUPPRESSOR OF WHITE-APRICOT HOMOLOG"/>
    <property type="match status" value="1"/>
</dbReference>
<keyword evidence="3" id="KW-0694">RNA-binding</keyword>
<dbReference type="GO" id="GO:0003723">
    <property type="term" value="F:RNA binding"/>
    <property type="evidence" value="ECO:0007669"/>
    <property type="project" value="UniProtKB-KW"/>
</dbReference>
<protein>
    <recommendedName>
        <fullName evidence="6">Suppressor of white apricot N-terminal domain-containing protein</fullName>
    </recommendedName>
</protein>
<reference evidence="7" key="2">
    <citation type="submission" date="2023-05" db="EMBL/GenBank/DDBJ databases">
        <authorList>
            <person name="Schelkunov M.I."/>
        </authorList>
    </citation>
    <scope>NUCLEOTIDE SEQUENCE</scope>
    <source>
        <strain evidence="7">Hsosn_3</strain>
        <tissue evidence="7">Leaf</tissue>
    </source>
</reference>
<keyword evidence="8" id="KW-1185">Reference proteome</keyword>
<dbReference type="Proteomes" id="UP001237642">
    <property type="component" value="Unassembled WGS sequence"/>
</dbReference>
<keyword evidence="4" id="KW-0508">mRNA splicing</keyword>
<evidence type="ECO:0000259" key="6">
    <source>
        <dbReference type="SMART" id="SM01141"/>
    </source>
</evidence>
<name>A0AAD8N580_9APIA</name>
<feature type="coiled-coil region" evidence="5">
    <location>
        <begin position="114"/>
        <end position="155"/>
    </location>
</feature>
<evidence type="ECO:0000256" key="1">
    <source>
        <dbReference type="ARBA" id="ARBA00022664"/>
    </source>
</evidence>
<evidence type="ECO:0000256" key="2">
    <source>
        <dbReference type="ARBA" id="ARBA00022737"/>
    </source>
</evidence>
<evidence type="ECO:0000313" key="7">
    <source>
        <dbReference type="EMBL" id="KAK1397144.1"/>
    </source>
</evidence>
<dbReference type="PANTHER" id="PTHR13161">
    <property type="entry name" value="SPLICING FACTOR SUPPRESSOR OF WHITE APRICOT"/>
    <property type="match status" value="1"/>
</dbReference>
<dbReference type="InterPro" id="IPR019147">
    <property type="entry name" value="SWAP_N_domain"/>
</dbReference>
<evidence type="ECO:0000256" key="5">
    <source>
        <dbReference type="SAM" id="Coils"/>
    </source>
</evidence>
<dbReference type="GO" id="GO:0000395">
    <property type="term" value="P:mRNA 5'-splice site recognition"/>
    <property type="evidence" value="ECO:0007669"/>
    <property type="project" value="TreeGrafter"/>
</dbReference>
<evidence type="ECO:0000256" key="4">
    <source>
        <dbReference type="ARBA" id="ARBA00023187"/>
    </source>
</evidence>
<dbReference type="AlphaFoldDB" id="A0AAD8N580"/>
<keyword evidence="2" id="KW-0677">Repeat</keyword>
<keyword evidence="1" id="KW-0507">mRNA processing</keyword>
<dbReference type="SMART" id="SM01141">
    <property type="entry name" value="DRY_EERY"/>
    <property type="match status" value="1"/>
</dbReference>
<organism evidence="7 8">
    <name type="scientific">Heracleum sosnowskyi</name>
    <dbReference type="NCBI Taxonomy" id="360622"/>
    <lineage>
        <taxon>Eukaryota</taxon>
        <taxon>Viridiplantae</taxon>
        <taxon>Streptophyta</taxon>
        <taxon>Embryophyta</taxon>
        <taxon>Tracheophyta</taxon>
        <taxon>Spermatophyta</taxon>
        <taxon>Magnoliopsida</taxon>
        <taxon>eudicotyledons</taxon>
        <taxon>Gunneridae</taxon>
        <taxon>Pentapetalae</taxon>
        <taxon>asterids</taxon>
        <taxon>campanulids</taxon>
        <taxon>Apiales</taxon>
        <taxon>Apiaceae</taxon>
        <taxon>Apioideae</taxon>
        <taxon>apioid superclade</taxon>
        <taxon>Tordylieae</taxon>
        <taxon>Tordyliinae</taxon>
        <taxon>Heracleum</taxon>
    </lineage>
</organism>